<dbReference type="PANTHER" id="PTHR12652:SF50">
    <property type="entry name" value="PEROXIN 11"/>
    <property type="match status" value="1"/>
</dbReference>
<dbReference type="STRING" id="4829.A0A163MQU3"/>
<dbReference type="Pfam" id="PF05648">
    <property type="entry name" value="PEX11"/>
    <property type="match status" value="1"/>
</dbReference>
<evidence type="ECO:0000313" key="6">
    <source>
        <dbReference type="Proteomes" id="UP000078561"/>
    </source>
</evidence>
<keyword evidence="1" id="KW-0962">Peroxisome biogenesis</keyword>
<dbReference type="OMA" id="AYHPTVA"/>
<evidence type="ECO:0000256" key="4">
    <source>
        <dbReference type="ARBA" id="ARBA00046271"/>
    </source>
</evidence>
<dbReference type="InParanoid" id="A0A163MQU3"/>
<sequence length="237" mass="27154">MVTHQQVDAVNRFLHTTYGRERTCRLIQYFARFYAFYLTRQGASLATIERWSELKQHVGNARKFFRLLKPIEFAQSGIKALNTGDEVLRITGVLKQLGMGLYYSAEVLVLTNAIHFYQPKNIKQITDFGQKCWLVGITASFLSGLYKLKLLSVRHHMLVKERTYRNIEKDDAELSKREVALKKEHYATSYQLIQDALDFTIPSSALGWLPLDDGIVGIAGIITSLMCMNTQWVKSNP</sequence>
<name>A0A163MQU3_ABSGL</name>
<dbReference type="FunCoup" id="A0A163MQU3">
    <property type="interactions" value="58"/>
</dbReference>
<evidence type="ECO:0000256" key="2">
    <source>
        <dbReference type="ARBA" id="ARBA00023136"/>
    </source>
</evidence>
<evidence type="ECO:0000256" key="3">
    <source>
        <dbReference type="ARBA" id="ARBA00023140"/>
    </source>
</evidence>
<dbReference type="GO" id="GO:0005778">
    <property type="term" value="C:peroxisomal membrane"/>
    <property type="evidence" value="ECO:0007669"/>
    <property type="project" value="UniProtKB-SubCell"/>
</dbReference>
<dbReference type="Proteomes" id="UP000078561">
    <property type="component" value="Unassembled WGS sequence"/>
</dbReference>
<organism evidence="5">
    <name type="scientific">Absidia glauca</name>
    <name type="common">Pin mould</name>
    <dbReference type="NCBI Taxonomy" id="4829"/>
    <lineage>
        <taxon>Eukaryota</taxon>
        <taxon>Fungi</taxon>
        <taxon>Fungi incertae sedis</taxon>
        <taxon>Mucoromycota</taxon>
        <taxon>Mucoromycotina</taxon>
        <taxon>Mucoromycetes</taxon>
        <taxon>Mucorales</taxon>
        <taxon>Cunninghamellaceae</taxon>
        <taxon>Absidia</taxon>
    </lineage>
</organism>
<keyword evidence="3" id="KW-0576">Peroxisome</keyword>
<evidence type="ECO:0008006" key="7">
    <source>
        <dbReference type="Google" id="ProtNLM"/>
    </source>
</evidence>
<proteinExistence type="predicted"/>
<gene>
    <name evidence="5" type="primary">ABSGL_13294.1 scaffold 13659</name>
</gene>
<dbReference type="AlphaFoldDB" id="A0A163MQU3"/>
<evidence type="ECO:0000256" key="1">
    <source>
        <dbReference type="ARBA" id="ARBA00022593"/>
    </source>
</evidence>
<protein>
    <recommendedName>
        <fullName evidence="7">Peroxisomal biogenesis factor 11</fullName>
    </recommendedName>
</protein>
<dbReference type="InterPro" id="IPR008733">
    <property type="entry name" value="PEX11"/>
</dbReference>
<dbReference type="PANTHER" id="PTHR12652">
    <property type="entry name" value="PEROXISOMAL BIOGENESIS FACTOR 11"/>
    <property type="match status" value="1"/>
</dbReference>
<accession>A0A163MQU3</accession>
<dbReference type="EMBL" id="LT554760">
    <property type="protein sequence ID" value="SAM07651.1"/>
    <property type="molecule type" value="Genomic_DNA"/>
</dbReference>
<evidence type="ECO:0000313" key="5">
    <source>
        <dbReference type="EMBL" id="SAM07651.1"/>
    </source>
</evidence>
<dbReference type="OrthoDB" id="411017at2759"/>
<dbReference type="GO" id="GO:0016559">
    <property type="term" value="P:peroxisome fission"/>
    <property type="evidence" value="ECO:0007669"/>
    <property type="project" value="InterPro"/>
</dbReference>
<keyword evidence="2" id="KW-0472">Membrane</keyword>
<keyword evidence="6" id="KW-1185">Reference proteome</keyword>
<reference evidence="5" key="1">
    <citation type="submission" date="2016-04" db="EMBL/GenBank/DDBJ databases">
        <authorList>
            <person name="Evans L.H."/>
            <person name="Alamgir A."/>
            <person name="Owens N."/>
            <person name="Weber N.D."/>
            <person name="Virtaneva K."/>
            <person name="Barbian K."/>
            <person name="Babar A."/>
            <person name="Rosenke K."/>
        </authorList>
    </citation>
    <scope>NUCLEOTIDE SEQUENCE [LARGE SCALE GENOMIC DNA]</scope>
    <source>
        <strain evidence="5">CBS 101.48</strain>
    </source>
</reference>
<comment type="subcellular location">
    <subcellularLocation>
        <location evidence="4">Peroxisome membrane</location>
    </subcellularLocation>
</comment>